<dbReference type="SUPFAM" id="SSF160544">
    <property type="entry name" value="EscU C-terminal domain-like"/>
    <property type="match status" value="1"/>
</dbReference>
<feature type="transmembrane region" description="Helical" evidence="3">
    <location>
        <begin position="145"/>
        <end position="163"/>
    </location>
</feature>
<evidence type="ECO:0000256" key="2">
    <source>
        <dbReference type="SAM" id="MobiDB-lite"/>
    </source>
</evidence>
<dbReference type="InterPro" id="IPR006135">
    <property type="entry name" value="T3SS_substrate_exporter"/>
</dbReference>
<feature type="transmembrane region" description="Helical" evidence="3">
    <location>
        <begin position="86"/>
        <end position="109"/>
    </location>
</feature>
<accession>A0A418T8E0</accession>
<evidence type="ECO:0000313" key="5">
    <source>
        <dbReference type="Proteomes" id="UP000284202"/>
    </source>
</evidence>
<dbReference type="PRINTS" id="PR00950">
    <property type="entry name" value="TYPE3IMSPROT"/>
</dbReference>
<dbReference type="InterPro" id="IPR029025">
    <property type="entry name" value="T3SS_substrate_exporter_C"/>
</dbReference>
<evidence type="ECO:0000256" key="1">
    <source>
        <dbReference type="ARBA" id="ARBA00010690"/>
    </source>
</evidence>
<evidence type="ECO:0000256" key="3">
    <source>
        <dbReference type="SAM" id="Phobius"/>
    </source>
</evidence>
<dbReference type="EMBL" id="QZCG01000001">
    <property type="protein sequence ID" value="RJE89495.1"/>
    <property type="molecule type" value="Genomic_DNA"/>
</dbReference>
<dbReference type="GO" id="GO:0005886">
    <property type="term" value="C:plasma membrane"/>
    <property type="evidence" value="ECO:0007669"/>
    <property type="project" value="TreeGrafter"/>
</dbReference>
<keyword evidence="5" id="KW-1185">Reference proteome</keyword>
<feature type="transmembrane region" description="Helical" evidence="3">
    <location>
        <begin position="192"/>
        <end position="215"/>
    </location>
</feature>
<dbReference type="AlphaFoldDB" id="A0A418T8E0"/>
<name>A0A418T8E0_9RHOB</name>
<proteinExistence type="inferred from homology"/>
<dbReference type="GO" id="GO:0009306">
    <property type="term" value="P:protein secretion"/>
    <property type="evidence" value="ECO:0007669"/>
    <property type="project" value="InterPro"/>
</dbReference>
<dbReference type="RefSeq" id="WP_119745490.1">
    <property type="nucleotide sequence ID" value="NZ_QZCG01000001.1"/>
</dbReference>
<organism evidence="4 5">
    <name type="scientific">Paracoccus onubensis</name>
    <dbReference type="NCBI Taxonomy" id="1675788"/>
    <lineage>
        <taxon>Bacteria</taxon>
        <taxon>Pseudomonadati</taxon>
        <taxon>Pseudomonadota</taxon>
        <taxon>Alphaproteobacteria</taxon>
        <taxon>Rhodobacterales</taxon>
        <taxon>Paracoccaceae</taxon>
        <taxon>Paracoccus</taxon>
    </lineage>
</organism>
<feature type="region of interest" description="Disordered" evidence="2">
    <location>
        <begin position="224"/>
        <end position="252"/>
    </location>
</feature>
<keyword evidence="3" id="KW-0812">Transmembrane</keyword>
<evidence type="ECO:0000313" key="4">
    <source>
        <dbReference type="EMBL" id="RJE89495.1"/>
    </source>
</evidence>
<comment type="similarity">
    <text evidence="1">Belongs to the type III secretion exporter family.</text>
</comment>
<feature type="compositionally biased region" description="Basic and acidic residues" evidence="2">
    <location>
        <begin position="224"/>
        <end position="234"/>
    </location>
</feature>
<dbReference type="Pfam" id="PF01312">
    <property type="entry name" value="Bac_export_2"/>
    <property type="match status" value="1"/>
</dbReference>
<dbReference type="PANTHER" id="PTHR30531">
    <property type="entry name" value="FLAGELLAR BIOSYNTHETIC PROTEIN FLHB"/>
    <property type="match status" value="1"/>
</dbReference>
<keyword evidence="3" id="KW-1133">Transmembrane helix</keyword>
<dbReference type="Gene3D" id="3.40.1690.10">
    <property type="entry name" value="secretion proteins EscU"/>
    <property type="match status" value="1"/>
</dbReference>
<sequence length="349" mass="38111">MSGSTEERSLPASDKKLREAREKGQIAKSQDLVAGMTLLVAVIYMGANMEDQITRVEALFHMVARRVWVEPLDALWPEIRARAIEILMGIALPLFLTTLAAIVATNLVVMRGFIFSVSPLEPKFEKISPIEGAKRIFSMRSIVEFLKSLIKIVTLAVAFVIVFRGGLQALLQSSICGNACIRASFEGLLHPLVITAIIIFLVVGSIDVGIQQWLFSRDMKMSRSEQKRERKDAEGDPAIQQQRSKQRREMQAHATKIGLERASMVLGVTGGWVVGIRYIRGETSVPIVVSRAGPEKSGQHLSQAQGLDIPVVGNAALAAAIARVARNGEPVPAQQFQPVADVLVETGII</sequence>
<dbReference type="Proteomes" id="UP000284202">
    <property type="component" value="Unassembled WGS sequence"/>
</dbReference>
<comment type="caution">
    <text evidence="4">The sequence shown here is derived from an EMBL/GenBank/DDBJ whole genome shotgun (WGS) entry which is preliminary data.</text>
</comment>
<dbReference type="PANTHER" id="PTHR30531:SF12">
    <property type="entry name" value="FLAGELLAR BIOSYNTHETIC PROTEIN FLHB"/>
    <property type="match status" value="1"/>
</dbReference>
<keyword evidence="3" id="KW-0472">Membrane</keyword>
<reference evidence="5" key="1">
    <citation type="submission" date="2018-09" db="EMBL/GenBank/DDBJ databases">
        <title>Acidovorax cavernicola nov. sp. isolated from Gruta de las Maravillas (Aracena, Spain).</title>
        <authorList>
            <person name="Jurado V."/>
            <person name="Gutierrez-Patricio S."/>
            <person name="Gonzalez-Pimentel J.L."/>
            <person name="Miller A.Z."/>
            <person name="Laiz L."/>
            <person name="Saiz-Jimenez C."/>
        </authorList>
    </citation>
    <scope>NUCLEOTIDE SEQUENCE [LARGE SCALE GENOMIC DNA]</scope>
    <source>
        <strain evidence="5">1011MAR3C25</strain>
    </source>
</reference>
<dbReference type="OrthoDB" id="9807950at2"/>
<protein>
    <submittedName>
        <fullName evidence="4">EscU/YscU/HrcU family type III secretion system export apparatus switch protein</fullName>
    </submittedName>
</protein>
<gene>
    <name evidence="4" type="ORF">D3P04_02400</name>
</gene>